<protein>
    <recommendedName>
        <fullName evidence="4">Outer membrane protein beta-barrel domain-containing protein</fullName>
    </recommendedName>
</protein>
<feature type="chain" id="PRO_5013625861" description="Outer membrane protein beta-barrel domain-containing protein" evidence="1">
    <location>
        <begin position="21"/>
        <end position="192"/>
    </location>
</feature>
<evidence type="ECO:0000256" key="1">
    <source>
        <dbReference type="SAM" id="SignalP"/>
    </source>
</evidence>
<dbReference type="RefSeq" id="WP_099645713.1">
    <property type="nucleotide sequence ID" value="NZ_KZ319289.1"/>
</dbReference>
<keyword evidence="3" id="KW-1185">Reference proteome</keyword>
<dbReference type="EMBL" id="NQXA01000003">
    <property type="protein sequence ID" value="PHQ29872.1"/>
    <property type="molecule type" value="Genomic_DNA"/>
</dbReference>
<proteinExistence type="predicted"/>
<sequence length="192" mass="21484">MKKSFFLFSFIIFGFTSLIAQQEIGFKAGYTRSSATIPNDKFYIGDLGGRGNDWFKWSSGFQAGISAHMDVGSDFFNIDLAPQYSIYGFETEDYKISLDYLDLDIGLSNRISRNSGEVFGSFGFTPSLLIASKNISDANDFDLKVFLLIGYRISESISLYAQGRFGIIELIPESEINNVQLSLNLEVSIFEL</sequence>
<accession>A0A2G1VSX1</accession>
<gene>
    <name evidence="2" type="ORF">CJ305_07845</name>
</gene>
<dbReference type="AlphaFoldDB" id="A0A2G1VSX1"/>
<evidence type="ECO:0000313" key="2">
    <source>
        <dbReference type="EMBL" id="PHQ29872.1"/>
    </source>
</evidence>
<comment type="caution">
    <text evidence="2">The sequence shown here is derived from an EMBL/GenBank/DDBJ whole genome shotgun (WGS) entry which is preliminary data.</text>
</comment>
<feature type="signal peptide" evidence="1">
    <location>
        <begin position="1"/>
        <end position="20"/>
    </location>
</feature>
<organism evidence="2 3">
    <name type="scientific">Leeuwenhoekiella nanhaiensis</name>
    <dbReference type="NCBI Taxonomy" id="1655491"/>
    <lineage>
        <taxon>Bacteria</taxon>
        <taxon>Pseudomonadati</taxon>
        <taxon>Bacteroidota</taxon>
        <taxon>Flavobacteriia</taxon>
        <taxon>Flavobacteriales</taxon>
        <taxon>Flavobacteriaceae</taxon>
        <taxon>Leeuwenhoekiella</taxon>
    </lineage>
</organism>
<evidence type="ECO:0000313" key="3">
    <source>
        <dbReference type="Proteomes" id="UP000229433"/>
    </source>
</evidence>
<dbReference type="OrthoDB" id="947434at2"/>
<reference evidence="2 3" key="1">
    <citation type="submission" date="2017-08" db="EMBL/GenBank/DDBJ databases">
        <title>The whole genome shortgun sequences of strain Leeuwenhoekiella nanhaiensis G18 from the South China Sea.</title>
        <authorList>
            <person name="Liu Q."/>
        </authorList>
    </citation>
    <scope>NUCLEOTIDE SEQUENCE [LARGE SCALE GENOMIC DNA]</scope>
    <source>
        <strain evidence="2 3">G18</strain>
    </source>
</reference>
<dbReference type="Proteomes" id="UP000229433">
    <property type="component" value="Unassembled WGS sequence"/>
</dbReference>
<evidence type="ECO:0008006" key="4">
    <source>
        <dbReference type="Google" id="ProtNLM"/>
    </source>
</evidence>
<name>A0A2G1VSX1_9FLAO</name>
<keyword evidence="1" id="KW-0732">Signal</keyword>